<dbReference type="GO" id="GO:0052689">
    <property type="term" value="F:carboxylic ester hydrolase activity"/>
    <property type="evidence" value="ECO:0007669"/>
    <property type="project" value="UniProtKB-ARBA"/>
</dbReference>
<comment type="caution">
    <text evidence="4">The sequence shown here is derived from an EMBL/GenBank/DDBJ whole genome shotgun (WGS) entry which is preliminary data.</text>
</comment>
<dbReference type="RefSeq" id="WP_257451756.1">
    <property type="nucleotide sequence ID" value="NZ_JANIPJ010000026.1"/>
</dbReference>
<dbReference type="InterPro" id="IPR000073">
    <property type="entry name" value="AB_hydrolase_1"/>
</dbReference>
<dbReference type="EMBL" id="JANIPJ010000026">
    <property type="protein sequence ID" value="MCR2807350.1"/>
    <property type="molecule type" value="Genomic_DNA"/>
</dbReference>
<dbReference type="Pfam" id="PF12697">
    <property type="entry name" value="Abhydrolase_6"/>
    <property type="match status" value="1"/>
</dbReference>
<evidence type="ECO:0000259" key="3">
    <source>
        <dbReference type="Pfam" id="PF12697"/>
    </source>
</evidence>
<evidence type="ECO:0000256" key="2">
    <source>
        <dbReference type="ARBA" id="ARBA00038115"/>
    </source>
</evidence>
<sequence length="295" mass="32313">MTSESNRQAAAGHASDTAPRRLPALHLLRIPVGEDYVVGRLYSPAGEGPHPTIVLLHGFPGTQSNHDLAAGLQQAGYQTLVFHYRGCWGSTGNSSVAHALEDVETVLRYLRSPGVSGQYGVDTDRIALAGHSFGGFLTIMTAAKDPSIPACLSIAGVNFGWMGEAMSRSVAVRESIETTFEYATTFVTGYSKKDISRELIANYENWNLLRCVPQLAYRPVLLLASDNDETTPKNVNHDPLVQAFESVEGNRMEQRVMENTDHGFEGKRGELCRIVLEWLLRVLPIEAAEAERGEE</sequence>
<dbReference type="InterPro" id="IPR050261">
    <property type="entry name" value="FrsA_esterase"/>
</dbReference>
<proteinExistence type="inferred from homology"/>
<dbReference type="AlphaFoldDB" id="A0A9X2SBS8"/>
<dbReference type="InterPro" id="IPR029058">
    <property type="entry name" value="AB_hydrolase_fold"/>
</dbReference>
<accession>A0A9X2SBS8</accession>
<feature type="domain" description="AB hydrolase-1" evidence="3">
    <location>
        <begin position="53"/>
        <end position="262"/>
    </location>
</feature>
<keyword evidence="1 4" id="KW-0378">Hydrolase</keyword>
<dbReference type="Gene3D" id="3.40.50.1820">
    <property type="entry name" value="alpha/beta hydrolase"/>
    <property type="match status" value="1"/>
</dbReference>
<dbReference type="PANTHER" id="PTHR22946">
    <property type="entry name" value="DIENELACTONE HYDROLASE DOMAIN-CONTAINING PROTEIN-RELATED"/>
    <property type="match status" value="1"/>
</dbReference>
<dbReference type="SUPFAM" id="SSF53474">
    <property type="entry name" value="alpha/beta-Hydrolases"/>
    <property type="match status" value="1"/>
</dbReference>
<keyword evidence="5" id="KW-1185">Reference proteome</keyword>
<evidence type="ECO:0000256" key="1">
    <source>
        <dbReference type="ARBA" id="ARBA00022801"/>
    </source>
</evidence>
<evidence type="ECO:0000313" key="4">
    <source>
        <dbReference type="EMBL" id="MCR2807350.1"/>
    </source>
</evidence>
<gene>
    <name evidence="4" type="ORF">NQZ67_26030</name>
</gene>
<evidence type="ECO:0000313" key="5">
    <source>
        <dbReference type="Proteomes" id="UP001141950"/>
    </source>
</evidence>
<dbReference type="PANTHER" id="PTHR22946:SF9">
    <property type="entry name" value="POLYKETIDE TRANSFERASE AF380"/>
    <property type="match status" value="1"/>
</dbReference>
<organism evidence="4 5">
    <name type="scientific">Paenibacillus soyae</name>
    <dbReference type="NCBI Taxonomy" id="2969249"/>
    <lineage>
        <taxon>Bacteria</taxon>
        <taxon>Bacillati</taxon>
        <taxon>Bacillota</taxon>
        <taxon>Bacilli</taxon>
        <taxon>Bacillales</taxon>
        <taxon>Paenibacillaceae</taxon>
        <taxon>Paenibacillus</taxon>
    </lineage>
</organism>
<reference evidence="4" key="1">
    <citation type="submission" date="2022-08" db="EMBL/GenBank/DDBJ databases">
        <title>The genomic sequence of strain Paenibacillus sp. SCIV0701.</title>
        <authorList>
            <person name="Zhao H."/>
        </authorList>
    </citation>
    <scope>NUCLEOTIDE SEQUENCE</scope>
    <source>
        <strain evidence="4">SCIV0701</strain>
    </source>
</reference>
<name>A0A9X2SBS8_9BACL</name>
<dbReference type="Proteomes" id="UP001141950">
    <property type="component" value="Unassembled WGS sequence"/>
</dbReference>
<protein>
    <submittedName>
        <fullName evidence="4">Alpha/beta fold hydrolase</fullName>
    </submittedName>
</protein>
<comment type="similarity">
    <text evidence="2">Belongs to the AB hydrolase superfamily. FUS2 hydrolase family.</text>
</comment>